<reference evidence="6" key="1">
    <citation type="submission" date="2019-10" db="EMBL/GenBank/DDBJ databases">
        <title>Draft genome sequece of Microseira wollei NIES-4236.</title>
        <authorList>
            <person name="Yamaguchi H."/>
            <person name="Suzuki S."/>
            <person name="Kawachi M."/>
        </authorList>
    </citation>
    <scope>NUCLEOTIDE SEQUENCE</scope>
    <source>
        <strain evidence="6">NIES-4236</strain>
    </source>
</reference>
<evidence type="ECO:0000313" key="6">
    <source>
        <dbReference type="EMBL" id="GET37026.1"/>
    </source>
</evidence>
<proteinExistence type="inferred from homology"/>
<dbReference type="SUPFAM" id="SSF53822">
    <property type="entry name" value="Periplasmic binding protein-like I"/>
    <property type="match status" value="1"/>
</dbReference>
<dbReference type="Pfam" id="PF12770">
    <property type="entry name" value="CHAT"/>
    <property type="match status" value="1"/>
</dbReference>
<dbReference type="PANTHER" id="PTHR30483:SF6">
    <property type="entry name" value="PERIPLASMIC BINDING PROTEIN OF ABC TRANSPORTER FOR NATURAL AMINO ACIDS"/>
    <property type="match status" value="1"/>
</dbReference>
<sequence>MSKRVIFRIDQGNFEQGFPVSLEIRDHQRNLLAGEAFGTLVPNSEILTKYQQWQQAYYAWGKDENCRWWRRVIDVPPSMNQNYSTSEDSVNRVKNAAGEFQISFNNWLNQSLIKDIEKRLWRNVQEDEPVTFIVQTDNVELQKLPWDICDLIEGYKYFQVALSRKKEPIKGELSFPVKILVILGSDENIDLEPDWNSLKTLPGANLTRIDKPQLPELREKLNSQPWDVVFFAGHSATYPNENDARIWINDQKSLSPKEIEIELQEAVTNGLKLAIFNSCDGLGLARQLDKLNIPHIIVMREPVHDKVAQKFLEHFLTRFANGESLHRAVCEARKKLSRDEVEDRSPSASWLPVIFQNPEEPPLFYPREQQSTPEEKPAAKQEEDQKPQLKIKKIAGWSVGSLAKLSAGIALITLAFAIHKIIELDKDSTRVSGISLGEEILSQNSTPEKAAGVKAFANKNYSEAIANFKASLDKNPNDPEARIYLNNAKAASHKETIKIAISVPFGPNQTRAEEILRGVAAVHQEINRDDGINGKSLQVVIANDNNDPVLAQKVARKFVKDPAIFAVVGHNASEATLAAAPIYQDGKLVMLSPTSFSTDIKQAAYIFRMVPQISFFTSQLSKSIDREISEPKIAVCLDVSSNNESLRREFKYVVSAFKGQNIDLECDLSVHNFNPNTVIEAIRRNKANSLMIAPHSNNVQNAIALFKAVRESQLPIKLYGSPTLHTEQTLTGGEAVEGLTLPVPYYPDAKEKDAFRSLWKAELNTWRTTMAGDATRAIATALQQLLLEKNPTRDQLDNILITPNFKVKGVTGEFKFNSNTGEREFLFHKQRSDALIRIENGQFVKIE</sequence>
<dbReference type="InterPro" id="IPR024983">
    <property type="entry name" value="CHAT_dom"/>
</dbReference>
<evidence type="ECO:0000256" key="3">
    <source>
        <dbReference type="SAM" id="MobiDB-lite"/>
    </source>
</evidence>
<gene>
    <name evidence="6" type="ORF">MiSe_17790</name>
</gene>
<organism evidence="6 7">
    <name type="scientific">Microseira wollei NIES-4236</name>
    <dbReference type="NCBI Taxonomy" id="2530354"/>
    <lineage>
        <taxon>Bacteria</taxon>
        <taxon>Bacillati</taxon>
        <taxon>Cyanobacteriota</taxon>
        <taxon>Cyanophyceae</taxon>
        <taxon>Oscillatoriophycideae</taxon>
        <taxon>Aerosakkonematales</taxon>
        <taxon>Aerosakkonemataceae</taxon>
        <taxon>Microseira</taxon>
    </lineage>
</organism>
<dbReference type="PANTHER" id="PTHR30483">
    <property type="entry name" value="LEUCINE-SPECIFIC-BINDING PROTEIN"/>
    <property type="match status" value="1"/>
</dbReference>
<feature type="domain" description="CHAT" evidence="4">
    <location>
        <begin position="213"/>
        <end position="350"/>
    </location>
</feature>
<evidence type="ECO:0000256" key="1">
    <source>
        <dbReference type="ARBA" id="ARBA00010062"/>
    </source>
</evidence>
<protein>
    <submittedName>
        <fullName evidence="6">Extracellular ligand-binding receptor</fullName>
    </submittedName>
</protein>
<dbReference type="InterPro" id="IPR028082">
    <property type="entry name" value="Peripla_BP_I"/>
</dbReference>
<dbReference type="RefSeq" id="WP_226577794.1">
    <property type="nucleotide sequence ID" value="NZ_BLAY01000021.1"/>
</dbReference>
<keyword evidence="2" id="KW-0732">Signal</keyword>
<dbReference type="Pfam" id="PF13458">
    <property type="entry name" value="Peripla_BP_6"/>
    <property type="match status" value="1"/>
</dbReference>
<dbReference type="InterPro" id="IPR028081">
    <property type="entry name" value="Leu-bd"/>
</dbReference>
<comment type="caution">
    <text evidence="6">The sequence shown here is derived from an EMBL/GenBank/DDBJ whole genome shotgun (WGS) entry which is preliminary data.</text>
</comment>
<dbReference type="SUPFAM" id="SSF48452">
    <property type="entry name" value="TPR-like"/>
    <property type="match status" value="1"/>
</dbReference>
<dbReference type="Proteomes" id="UP001050975">
    <property type="component" value="Unassembled WGS sequence"/>
</dbReference>
<evidence type="ECO:0000256" key="2">
    <source>
        <dbReference type="ARBA" id="ARBA00022729"/>
    </source>
</evidence>
<feature type="region of interest" description="Disordered" evidence="3">
    <location>
        <begin position="362"/>
        <end position="387"/>
    </location>
</feature>
<dbReference type="Gene3D" id="3.40.50.2300">
    <property type="match status" value="2"/>
</dbReference>
<comment type="similarity">
    <text evidence="1">Belongs to the leucine-binding protein family.</text>
</comment>
<keyword evidence="7" id="KW-1185">Reference proteome</keyword>
<evidence type="ECO:0000259" key="4">
    <source>
        <dbReference type="Pfam" id="PF12770"/>
    </source>
</evidence>
<evidence type="ECO:0000259" key="5">
    <source>
        <dbReference type="Pfam" id="PF13458"/>
    </source>
</evidence>
<feature type="domain" description="Leucine-binding protein" evidence="5">
    <location>
        <begin position="496"/>
        <end position="821"/>
    </location>
</feature>
<dbReference type="InterPro" id="IPR011990">
    <property type="entry name" value="TPR-like_helical_dom_sf"/>
</dbReference>
<name>A0AAV3X6U7_9CYAN</name>
<dbReference type="AlphaFoldDB" id="A0AAV3X6U7"/>
<dbReference type="EMBL" id="BLAY01000021">
    <property type="protein sequence ID" value="GET37026.1"/>
    <property type="molecule type" value="Genomic_DNA"/>
</dbReference>
<dbReference type="CDD" id="cd06268">
    <property type="entry name" value="PBP1_ABC_transporter_LIVBP-like"/>
    <property type="match status" value="1"/>
</dbReference>
<accession>A0AAV3X6U7</accession>
<keyword evidence="6" id="KW-0675">Receptor</keyword>
<evidence type="ECO:0000313" key="7">
    <source>
        <dbReference type="Proteomes" id="UP001050975"/>
    </source>
</evidence>
<feature type="compositionally biased region" description="Basic and acidic residues" evidence="3">
    <location>
        <begin position="373"/>
        <end position="387"/>
    </location>
</feature>
<dbReference type="InterPro" id="IPR051010">
    <property type="entry name" value="BCAA_transport"/>
</dbReference>